<sequence>MDEFQYDNKIVRNFAIATVLYGLIGILVGVLIAFQLAYPFLNFELSYTTFGRLRPLHTNAVIFAFVGNGFFTGMYYSAPRILKAPMWSKKLSYFNFWGWQAIILAAAITLPMGLTTSKEYAELEWPIDIAIAVVWVAAMINLLMTMVNRRSEHIYAAIWFYIASFITVAMLHVVNSLALPISLFKSYSVYAGVQDALVQWWYGHNAVAFFLTTPYLGLMYYFLPKAANRPIYSYRLSIVHFWALIFLYIWAGPHHLLYNALPDWAQTLGVVFSIMLIAPSWGGMINGLFTLRGAWDKVREDVVLKFMVVALTAYGMATFEGPMLSLKSVNAISHFTDWTVAHVHVGALGWNGFLTFGILYWLIPRIYATPLHSQKLANFHFWIGTLGIIFYAVPMYWAGWTQSSMWMQFTEEGLLKYPNFLETVIQLVPLYILRGIGGVLYLVGFAVMIYNLLMTAKNGTLVETETARVPSVASSWKPSKGEYWHSRTVERKPVLLTVCALIAVAIGGVIELVPTFMVESNVPTIASVKPYTPLELQGRDIYVREGCYVCHSQMVRPFRAEIERYGEYSKAGEFVYDHPFQWGSKRTGPDLHRVGQKYPDSWHYNHMEDPRSMSPGSLMPPYSFLLDAPLDTATTAAKIRAMQTLGVPYEEGYDQIANRDLMKQADQIKGRLKQSGIETQSDREIVALIAYLQRLGTDIKGNNGNVANLN</sequence>
<comment type="cofactor">
    <cofactor evidence="1">
        <name>heme b</name>
        <dbReference type="ChEBI" id="CHEBI:60344"/>
    </cofactor>
</comment>
<comment type="similarity">
    <text evidence="19">Belongs to the heme-copper respiratory oxidase family.</text>
</comment>
<dbReference type="EC" id="7.1.1.9" evidence="4"/>
<feature type="binding site" description="axial binding residue" evidence="18">
    <location>
        <position position="57"/>
    </location>
    <ligand>
        <name>heme b</name>
        <dbReference type="ChEBI" id="CHEBI:60344"/>
        <label>1; low-spin</label>
    </ligand>
    <ligandPart>
        <name>Fe</name>
        <dbReference type="ChEBI" id="CHEBI:18248"/>
    </ligandPart>
</feature>
<dbReference type="GO" id="GO:0004129">
    <property type="term" value="F:cytochrome-c oxidase activity"/>
    <property type="evidence" value="ECO:0007669"/>
    <property type="project" value="UniProtKB-EC"/>
</dbReference>
<feature type="domain" description="Cytochrome c" evidence="22">
    <location>
        <begin position="533"/>
        <end position="696"/>
    </location>
</feature>
<dbReference type="PROSITE" id="PS50855">
    <property type="entry name" value="COX1"/>
    <property type="match status" value="1"/>
</dbReference>
<feature type="transmembrane region" description="Helical" evidence="20">
    <location>
        <begin position="375"/>
        <end position="397"/>
    </location>
</feature>
<dbReference type="InterPro" id="IPR023616">
    <property type="entry name" value="Cyt_c_oxase-like_su1_dom"/>
</dbReference>
<feature type="transmembrane region" description="Helical" evidence="20">
    <location>
        <begin position="125"/>
        <end position="144"/>
    </location>
</feature>
<feature type="transmembrane region" description="Helical" evidence="20">
    <location>
        <begin position="156"/>
        <end position="181"/>
    </location>
</feature>
<dbReference type="NCBIfam" id="TIGR00780">
    <property type="entry name" value="ccoN"/>
    <property type="match status" value="1"/>
</dbReference>
<feature type="transmembrane region" description="Helical" evidence="20">
    <location>
        <begin position="431"/>
        <end position="453"/>
    </location>
</feature>
<evidence type="ECO:0000256" key="3">
    <source>
        <dbReference type="ARBA" id="ARBA00004673"/>
    </source>
</evidence>
<evidence type="ECO:0000256" key="20">
    <source>
        <dbReference type="SAM" id="Phobius"/>
    </source>
</evidence>
<feature type="binding site" description="axial binding residue" evidence="18">
    <location>
        <position position="344"/>
    </location>
    <ligand>
        <name>heme b</name>
        <dbReference type="ChEBI" id="CHEBI:60344"/>
        <label>1; low-spin</label>
    </ligand>
    <ligandPart>
        <name>Fe</name>
        <dbReference type="ChEBI" id="CHEBI:18248"/>
    </ligandPart>
</feature>
<evidence type="ECO:0000256" key="6">
    <source>
        <dbReference type="ARBA" id="ARBA00022475"/>
    </source>
</evidence>
<evidence type="ECO:0000256" key="15">
    <source>
        <dbReference type="ARBA" id="ARBA00023008"/>
    </source>
</evidence>
<feature type="transmembrane region" description="Helical" evidence="20">
    <location>
        <begin position="339"/>
        <end position="363"/>
    </location>
</feature>
<evidence type="ECO:0000256" key="5">
    <source>
        <dbReference type="ARBA" id="ARBA00022448"/>
    </source>
</evidence>
<dbReference type="InterPro" id="IPR004677">
    <property type="entry name" value="Cyt_c_oxidase_cbb3_su1"/>
</dbReference>
<dbReference type="AlphaFoldDB" id="A0A7C9F7F1"/>
<dbReference type="InterPro" id="IPR036927">
    <property type="entry name" value="Cyt_c_oxase-like_su1_sf"/>
</dbReference>
<keyword evidence="11" id="KW-1278">Translocase</keyword>
<dbReference type="GO" id="GO:0009060">
    <property type="term" value="P:aerobic respiration"/>
    <property type="evidence" value="ECO:0007669"/>
    <property type="project" value="InterPro"/>
</dbReference>
<dbReference type="Pfam" id="PF02433">
    <property type="entry name" value="FixO"/>
    <property type="match status" value="1"/>
</dbReference>
<dbReference type="NCBIfam" id="TIGR00781">
    <property type="entry name" value="ccoO"/>
    <property type="match status" value="1"/>
</dbReference>
<dbReference type="GO" id="GO:0022904">
    <property type="term" value="P:respiratory electron transport chain"/>
    <property type="evidence" value="ECO:0007669"/>
    <property type="project" value="TreeGrafter"/>
</dbReference>
<dbReference type="PROSITE" id="PS00077">
    <property type="entry name" value="COX1_CUB"/>
    <property type="match status" value="1"/>
</dbReference>
<keyword evidence="5 19" id="KW-0813">Transport</keyword>
<keyword evidence="16 20" id="KW-0472">Membrane</keyword>
<dbReference type="SUPFAM" id="SSF81442">
    <property type="entry name" value="Cytochrome c oxidase subunit I-like"/>
    <property type="match status" value="1"/>
</dbReference>
<evidence type="ECO:0000256" key="13">
    <source>
        <dbReference type="ARBA" id="ARBA00022989"/>
    </source>
</evidence>
<evidence type="ECO:0000256" key="9">
    <source>
        <dbReference type="ARBA" id="ARBA00022692"/>
    </source>
</evidence>
<accession>A0A7C9F7F1</accession>
<evidence type="ECO:0000256" key="16">
    <source>
        <dbReference type="ARBA" id="ARBA00023136"/>
    </source>
</evidence>
<dbReference type="GO" id="GO:0020037">
    <property type="term" value="F:heme binding"/>
    <property type="evidence" value="ECO:0007669"/>
    <property type="project" value="InterPro"/>
</dbReference>
<keyword evidence="24" id="KW-1185">Reference proteome</keyword>
<evidence type="ECO:0000313" key="24">
    <source>
        <dbReference type="Proteomes" id="UP000479293"/>
    </source>
</evidence>
<feature type="binding site" evidence="18">
    <location>
        <position position="255"/>
    </location>
    <ligand>
        <name>Cu cation</name>
        <dbReference type="ChEBI" id="CHEBI:23378"/>
        <label>B</label>
    </ligand>
</feature>
<reference evidence="23 24" key="1">
    <citation type="submission" date="2019-10" db="EMBL/GenBank/DDBJ databases">
        <title>Draft Genome Sequence of Cytophagaceae sp. SJW1-29.</title>
        <authorList>
            <person name="Choi A."/>
        </authorList>
    </citation>
    <scope>NUCLEOTIDE SEQUENCE [LARGE SCALE GENOMIC DNA]</scope>
    <source>
        <strain evidence="23 24">SJW1-29</strain>
    </source>
</reference>
<feature type="transmembrane region" description="Helical" evidence="20">
    <location>
        <begin position="201"/>
        <end position="223"/>
    </location>
</feature>
<feature type="transmembrane region" description="Helical" evidence="20">
    <location>
        <begin position="232"/>
        <end position="250"/>
    </location>
</feature>
<dbReference type="PANTHER" id="PTHR10422:SF29">
    <property type="entry name" value="CYTOCHROME C OXIDASE SUBUNIT 1 HOMOLOG, BACTEROID"/>
    <property type="match status" value="1"/>
</dbReference>
<dbReference type="NCBIfam" id="NF011053">
    <property type="entry name" value="PRK14485.1"/>
    <property type="match status" value="1"/>
</dbReference>
<keyword evidence="15" id="KW-0186">Copper</keyword>
<comment type="subcellular location">
    <subcellularLocation>
        <location evidence="2">Cell membrane</location>
        <topology evidence="2">Multi-pass membrane protein</topology>
    </subcellularLocation>
</comment>
<evidence type="ECO:0000259" key="21">
    <source>
        <dbReference type="PROSITE" id="PS50855"/>
    </source>
</evidence>
<evidence type="ECO:0000256" key="14">
    <source>
        <dbReference type="ARBA" id="ARBA00023004"/>
    </source>
</evidence>
<evidence type="ECO:0000256" key="11">
    <source>
        <dbReference type="ARBA" id="ARBA00022967"/>
    </source>
</evidence>
<evidence type="ECO:0000256" key="10">
    <source>
        <dbReference type="ARBA" id="ARBA00022723"/>
    </source>
</evidence>
<organism evidence="23 24">
    <name type="scientific">Salmonirosea aquatica</name>
    <dbReference type="NCBI Taxonomy" id="2654236"/>
    <lineage>
        <taxon>Bacteria</taxon>
        <taxon>Pseudomonadati</taxon>
        <taxon>Bacteroidota</taxon>
        <taxon>Cytophagia</taxon>
        <taxon>Cytophagales</taxon>
        <taxon>Spirosomataceae</taxon>
        <taxon>Salmonirosea</taxon>
    </lineage>
</organism>
<keyword evidence="7 18" id="KW-0349">Heme</keyword>
<dbReference type="GO" id="GO:0016491">
    <property type="term" value="F:oxidoreductase activity"/>
    <property type="evidence" value="ECO:0007669"/>
    <property type="project" value="UniProtKB-KW"/>
</dbReference>
<dbReference type="EMBL" id="WHLY01000002">
    <property type="protein sequence ID" value="MPR32524.1"/>
    <property type="molecule type" value="Genomic_DNA"/>
</dbReference>
<dbReference type="GO" id="GO:0046872">
    <property type="term" value="F:metal ion binding"/>
    <property type="evidence" value="ECO:0007669"/>
    <property type="project" value="UniProtKB-KW"/>
</dbReference>
<evidence type="ECO:0000256" key="17">
    <source>
        <dbReference type="ARBA" id="ARBA00047816"/>
    </source>
</evidence>
<evidence type="ECO:0000256" key="19">
    <source>
        <dbReference type="RuleBase" id="RU000370"/>
    </source>
</evidence>
<comment type="caution">
    <text evidence="23">The sequence shown here is derived from an EMBL/GenBank/DDBJ whole genome shotgun (WGS) entry which is preliminary data.</text>
</comment>
<protein>
    <recommendedName>
        <fullName evidence="4">cytochrome-c oxidase</fullName>
        <ecNumber evidence="4">7.1.1.9</ecNumber>
    </recommendedName>
</protein>
<feature type="transmembrane region" description="Helical" evidence="20">
    <location>
        <begin position="270"/>
        <end position="290"/>
    </location>
</feature>
<evidence type="ECO:0000256" key="7">
    <source>
        <dbReference type="ARBA" id="ARBA00022617"/>
    </source>
</evidence>
<dbReference type="Gene3D" id="1.10.760.10">
    <property type="entry name" value="Cytochrome c-like domain"/>
    <property type="match status" value="1"/>
</dbReference>
<dbReference type="PANTHER" id="PTHR10422">
    <property type="entry name" value="CYTOCHROME C OXIDASE SUBUNIT 1"/>
    <property type="match status" value="1"/>
</dbReference>
<dbReference type="Gene3D" id="1.20.210.10">
    <property type="entry name" value="Cytochrome c oxidase-like, subunit I domain"/>
    <property type="match status" value="1"/>
</dbReference>
<dbReference type="InterPro" id="IPR036909">
    <property type="entry name" value="Cyt_c-like_dom_sf"/>
</dbReference>
<dbReference type="NCBIfam" id="NF011055">
    <property type="entry name" value="PRK14487.1"/>
    <property type="match status" value="1"/>
</dbReference>
<comment type="cofactor">
    <cofactor evidence="18">
        <name>heme</name>
        <dbReference type="ChEBI" id="CHEBI:30413"/>
    </cofactor>
    <text evidence="18">Binds 2 heme groups per subunit, denoted as high- and low-spin.</text>
</comment>
<feature type="transmembrane region" description="Helical" evidence="20">
    <location>
        <begin position="494"/>
        <end position="517"/>
    </location>
</feature>
<feature type="binding site" evidence="18">
    <location>
        <position position="204"/>
    </location>
    <ligand>
        <name>Cu cation</name>
        <dbReference type="ChEBI" id="CHEBI:23378"/>
        <label>B</label>
    </ligand>
</feature>
<evidence type="ECO:0000259" key="22">
    <source>
        <dbReference type="PROSITE" id="PS51007"/>
    </source>
</evidence>
<dbReference type="InterPro" id="IPR009056">
    <property type="entry name" value="Cyt_c-like_dom"/>
</dbReference>
<feature type="transmembrane region" description="Helical" evidence="20">
    <location>
        <begin position="56"/>
        <end position="76"/>
    </location>
</feature>
<dbReference type="PROSITE" id="PS51007">
    <property type="entry name" value="CYTC"/>
    <property type="match status" value="1"/>
</dbReference>
<keyword evidence="14 18" id="KW-0408">Iron</keyword>
<comment type="pathway">
    <text evidence="3">Energy metabolism; oxidative phosphorylation.</text>
</comment>
<keyword evidence="10 18" id="KW-0479">Metal-binding</keyword>
<evidence type="ECO:0000256" key="18">
    <source>
        <dbReference type="PIRSR" id="PIRSR604677-50"/>
    </source>
</evidence>
<gene>
    <name evidence="23" type="primary">ccoN</name>
    <name evidence="23" type="ORF">GBK04_03970</name>
</gene>
<evidence type="ECO:0000256" key="4">
    <source>
        <dbReference type="ARBA" id="ARBA00012949"/>
    </source>
</evidence>
<dbReference type="Pfam" id="PF00115">
    <property type="entry name" value="COX1"/>
    <property type="match status" value="1"/>
</dbReference>
<dbReference type="InterPro" id="IPR023615">
    <property type="entry name" value="Cyt_c_Oxase_su1_BS"/>
</dbReference>
<dbReference type="InterPro" id="IPR003468">
    <property type="entry name" value="Cyt_c_oxidase_monohaem-su/FixO"/>
</dbReference>
<dbReference type="InterPro" id="IPR000883">
    <property type="entry name" value="Cyt_C_Oxase_1"/>
</dbReference>
<comment type="catalytic activity">
    <reaction evidence="17">
        <text>4 Fe(II)-[cytochrome c] + O2 + 8 H(+)(in) = 4 Fe(III)-[cytochrome c] + 2 H2O + 4 H(+)(out)</text>
        <dbReference type="Rhea" id="RHEA:11436"/>
        <dbReference type="Rhea" id="RHEA-COMP:10350"/>
        <dbReference type="Rhea" id="RHEA-COMP:14399"/>
        <dbReference type="ChEBI" id="CHEBI:15377"/>
        <dbReference type="ChEBI" id="CHEBI:15378"/>
        <dbReference type="ChEBI" id="CHEBI:15379"/>
        <dbReference type="ChEBI" id="CHEBI:29033"/>
        <dbReference type="ChEBI" id="CHEBI:29034"/>
        <dbReference type="EC" id="7.1.1.9"/>
    </reaction>
</comment>
<feature type="domain" description="Cytochrome oxidase subunit I profile" evidence="21">
    <location>
        <begin position="14"/>
        <end position="461"/>
    </location>
</feature>
<keyword evidence="23" id="KW-0560">Oxidoreductase</keyword>
<evidence type="ECO:0000313" key="23">
    <source>
        <dbReference type="EMBL" id="MPR32524.1"/>
    </source>
</evidence>
<feature type="transmembrane region" description="Helical" evidence="20">
    <location>
        <begin position="302"/>
        <end position="319"/>
    </location>
</feature>
<feature type="binding site" description="axial binding residue" evidence="18">
    <location>
        <position position="342"/>
    </location>
    <ligand>
        <name>heme b</name>
        <dbReference type="ChEBI" id="CHEBI:60344"/>
        <label>2; high-spin</label>
    </ligand>
    <ligandPart>
        <name>Fe</name>
        <dbReference type="ChEBI" id="CHEBI:18248"/>
    </ligandPart>
</feature>
<dbReference type="GO" id="GO:0015990">
    <property type="term" value="P:electron transport coupled proton transport"/>
    <property type="evidence" value="ECO:0007669"/>
    <property type="project" value="TreeGrafter"/>
</dbReference>
<keyword evidence="12 19" id="KW-0249">Electron transport</keyword>
<feature type="transmembrane region" description="Helical" evidence="20">
    <location>
        <begin position="96"/>
        <end position="113"/>
    </location>
</feature>
<keyword evidence="8 19" id="KW-0679">Respiratory chain</keyword>
<evidence type="ECO:0000256" key="12">
    <source>
        <dbReference type="ARBA" id="ARBA00022982"/>
    </source>
</evidence>
<evidence type="ECO:0000256" key="1">
    <source>
        <dbReference type="ARBA" id="ARBA00001970"/>
    </source>
</evidence>
<keyword evidence="6" id="KW-1003">Cell membrane</keyword>
<comment type="cofactor">
    <cofactor evidence="18">
        <name>Cu(2+)</name>
        <dbReference type="ChEBI" id="CHEBI:29036"/>
    </cofactor>
    <text evidence="18">Binds 1 copper ion per subunit, denoted as copper B.</text>
</comment>
<keyword evidence="13 20" id="KW-1133">Transmembrane helix</keyword>
<proteinExistence type="inferred from homology"/>
<keyword evidence="9 19" id="KW-0812">Transmembrane</keyword>
<feature type="binding site" evidence="18">
    <location>
        <position position="254"/>
    </location>
    <ligand>
        <name>Cu cation</name>
        <dbReference type="ChEBI" id="CHEBI:23378"/>
        <label>B</label>
    </ligand>
</feature>
<evidence type="ECO:0000256" key="8">
    <source>
        <dbReference type="ARBA" id="ARBA00022660"/>
    </source>
</evidence>
<dbReference type="GO" id="GO:0005886">
    <property type="term" value="C:plasma membrane"/>
    <property type="evidence" value="ECO:0007669"/>
    <property type="project" value="UniProtKB-SubCell"/>
</dbReference>
<dbReference type="Proteomes" id="UP000479293">
    <property type="component" value="Unassembled WGS sequence"/>
</dbReference>
<name>A0A7C9F7F1_9BACT</name>
<evidence type="ECO:0000256" key="2">
    <source>
        <dbReference type="ARBA" id="ARBA00004651"/>
    </source>
</evidence>
<dbReference type="SUPFAM" id="SSF46626">
    <property type="entry name" value="Cytochrome c"/>
    <property type="match status" value="1"/>
</dbReference>
<feature type="transmembrane region" description="Helical" evidence="20">
    <location>
        <begin position="14"/>
        <end position="36"/>
    </location>
</feature>